<dbReference type="PRINTS" id="PR00367">
    <property type="entry name" value="ETHRSPELEMNT"/>
</dbReference>
<comment type="caution">
    <text evidence="7">The sequence shown here is derived from an EMBL/GenBank/DDBJ whole genome shotgun (WGS) entry which is preliminary data.</text>
</comment>
<dbReference type="GO" id="GO:0003700">
    <property type="term" value="F:DNA-binding transcription factor activity"/>
    <property type="evidence" value="ECO:0007669"/>
    <property type="project" value="InterPro"/>
</dbReference>
<gene>
    <name evidence="7" type="ORF">H6P81_012946</name>
</gene>
<evidence type="ECO:0000313" key="8">
    <source>
        <dbReference type="Proteomes" id="UP000825729"/>
    </source>
</evidence>
<dbReference type="EMBL" id="JAINDJ010000005">
    <property type="protein sequence ID" value="KAG9446818.1"/>
    <property type="molecule type" value="Genomic_DNA"/>
</dbReference>
<protein>
    <recommendedName>
        <fullName evidence="6">AP2/ERF domain-containing protein</fullName>
    </recommendedName>
</protein>
<organism evidence="7 8">
    <name type="scientific">Aristolochia fimbriata</name>
    <name type="common">White veined hardy Dutchman's pipe vine</name>
    <dbReference type="NCBI Taxonomy" id="158543"/>
    <lineage>
        <taxon>Eukaryota</taxon>
        <taxon>Viridiplantae</taxon>
        <taxon>Streptophyta</taxon>
        <taxon>Embryophyta</taxon>
        <taxon>Tracheophyta</taxon>
        <taxon>Spermatophyta</taxon>
        <taxon>Magnoliopsida</taxon>
        <taxon>Magnoliidae</taxon>
        <taxon>Piperales</taxon>
        <taxon>Aristolochiaceae</taxon>
        <taxon>Aristolochia</taxon>
    </lineage>
</organism>
<sequence length="245" mass="27289">MAIQVLEQQISASDALLENVWASFISGSSTESSEEMPRLNRGDESQSILQRLPSLGRWVSMGAESWEELLDGVVVPSNEPCEIGNRRESEPKIGKKAAEAAAARHFRGVRRRPWGKFAAEIRDSTRKGARVWLGTFDTAEEAALAYDKAALKMRGPRTYLNFPLEMVVEAARSEDRAAGSRIFRRTYPHGRGVRAESNEAEMGMIAVEAPVWKRLASIEDMLRNELDVVELHDLGSDLLEDMLSS</sequence>
<keyword evidence="3" id="KW-0238">DNA-binding</keyword>
<dbReference type="Pfam" id="PF00847">
    <property type="entry name" value="AP2"/>
    <property type="match status" value="1"/>
</dbReference>
<reference evidence="7 8" key="1">
    <citation type="submission" date="2021-07" db="EMBL/GenBank/DDBJ databases">
        <title>The Aristolochia fimbriata genome: insights into angiosperm evolution, floral development and chemical biosynthesis.</title>
        <authorList>
            <person name="Jiao Y."/>
        </authorList>
    </citation>
    <scope>NUCLEOTIDE SEQUENCE [LARGE SCALE GENOMIC DNA]</scope>
    <source>
        <strain evidence="7">IBCAS-2021</strain>
        <tissue evidence="7">Leaf</tissue>
    </source>
</reference>
<keyword evidence="8" id="KW-1185">Reference proteome</keyword>
<dbReference type="Gene3D" id="3.30.730.10">
    <property type="entry name" value="AP2/ERF domain"/>
    <property type="match status" value="1"/>
</dbReference>
<keyword evidence="4" id="KW-0804">Transcription</keyword>
<evidence type="ECO:0000256" key="3">
    <source>
        <dbReference type="ARBA" id="ARBA00023125"/>
    </source>
</evidence>
<dbReference type="PANTHER" id="PTHR31190:SF463">
    <property type="entry name" value="AP2_ERF DOMAIN-CONTAINING PROTEIN"/>
    <property type="match status" value="1"/>
</dbReference>
<dbReference type="Proteomes" id="UP000825729">
    <property type="component" value="Unassembled WGS sequence"/>
</dbReference>
<dbReference type="CDD" id="cd00018">
    <property type="entry name" value="AP2"/>
    <property type="match status" value="1"/>
</dbReference>
<dbReference type="InterPro" id="IPR036955">
    <property type="entry name" value="AP2/ERF_dom_sf"/>
</dbReference>
<dbReference type="GO" id="GO:0003677">
    <property type="term" value="F:DNA binding"/>
    <property type="evidence" value="ECO:0007669"/>
    <property type="project" value="UniProtKB-KW"/>
</dbReference>
<keyword evidence="2" id="KW-0805">Transcription regulation</keyword>
<evidence type="ECO:0000256" key="2">
    <source>
        <dbReference type="ARBA" id="ARBA00023015"/>
    </source>
</evidence>
<dbReference type="SUPFAM" id="SSF54171">
    <property type="entry name" value="DNA-binding domain"/>
    <property type="match status" value="1"/>
</dbReference>
<dbReference type="PROSITE" id="PS51032">
    <property type="entry name" value="AP2_ERF"/>
    <property type="match status" value="1"/>
</dbReference>
<dbReference type="GO" id="GO:0009873">
    <property type="term" value="P:ethylene-activated signaling pathway"/>
    <property type="evidence" value="ECO:0007669"/>
    <property type="project" value="InterPro"/>
</dbReference>
<name>A0AAV7EDK2_ARIFI</name>
<dbReference type="InterPro" id="IPR001471">
    <property type="entry name" value="AP2/ERF_dom"/>
</dbReference>
<dbReference type="FunFam" id="3.30.730.10:FF:000001">
    <property type="entry name" value="Ethylene-responsive transcription factor 2"/>
    <property type="match status" value="1"/>
</dbReference>
<keyword evidence="5" id="KW-0539">Nucleus</keyword>
<evidence type="ECO:0000256" key="5">
    <source>
        <dbReference type="ARBA" id="ARBA00023242"/>
    </source>
</evidence>
<evidence type="ECO:0000256" key="4">
    <source>
        <dbReference type="ARBA" id="ARBA00023163"/>
    </source>
</evidence>
<dbReference type="AlphaFoldDB" id="A0AAV7EDK2"/>
<dbReference type="SMART" id="SM00380">
    <property type="entry name" value="AP2"/>
    <property type="match status" value="1"/>
</dbReference>
<proteinExistence type="predicted"/>
<dbReference type="GO" id="GO:0005634">
    <property type="term" value="C:nucleus"/>
    <property type="evidence" value="ECO:0007669"/>
    <property type="project" value="UniProtKB-SubCell"/>
</dbReference>
<accession>A0AAV7EDK2</accession>
<feature type="domain" description="AP2/ERF" evidence="6">
    <location>
        <begin position="105"/>
        <end position="163"/>
    </location>
</feature>
<evidence type="ECO:0000256" key="1">
    <source>
        <dbReference type="ARBA" id="ARBA00004123"/>
    </source>
</evidence>
<dbReference type="PANTHER" id="PTHR31190">
    <property type="entry name" value="DNA-BINDING DOMAIN"/>
    <property type="match status" value="1"/>
</dbReference>
<dbReference type="InterPro" id="IPR016177">
    <property type="entry name" value="DNA-bd_dom_sf"/>
</dbReference>
<evidence type="ECO:0000259" key="6">
    <source>
        <dbReference type="PROSITE" id="PS51032"/>
    </source>
</evidence>
<dbReference type="InterPro" id="IPR044808">
    <property type="entry name" value="ERF_plant"/>
</dbReference>
<comment type="subcellular location">
    <subcellularLocation>
        <location evidence="1">Nucleus</location>
    </subcellularLocation>
</comment>
<evidence type="ECO:0000313" key="7">
    <source>
        <dbReference type="EMBL" id="KAG9446818.1"/>
    </source>
</evidence>